<comment type="caution">
    <text evidence="5">The sequence shown here is derived from an EMBL/GenBank/DDBJ whole genome shotgun (WGS) entry which is preliminary data.</text>
</comment>
<keyword evidence="6" id="KW-1185">Reference proteome</keyword>
<proteinExistence type="predicted"/>
<evidence type="ECO:0000259" key="4">
    <source>
        <dbReference type="Pfam" id="PF06030"/>
    </source>
</evidence>
<gene>
    <name evidence="5" type="ORF">G6045_13525</name>
</gene>
<name>A0A6G4XGK4_9ACTN</name>
<feature type="domain" description="WxL Interacting Protein peptidoglycan binding" evidence="4">
    <location>
        <begin position="36"/>
        <end position="152"/>
    </location>
</feature>
<feature type="transmembrane region" description="Helical" evidence="2">
    <location>
        <begin position="300"/>
        <end position="321"/>
    </location>
</feature>
<reference evidence="5 6" key="1">
    <citation type="submission" date="2020-02" db="EMBL/GenBank/DDBJ databases">
        <title>Whole-genome analyses of novel actinobacteria.</title>
        <authorList>
            <person name="Sahin N."/>
            <person name="Tokatli A."/>
        </authorList>
    </citation>
    <scope>NUCLEOTIDE SEQUENCE [LARGE SCALE GENOMIC DNA]</scope>
    <source>
        <strain evidence="5 6">YC504</strain>
    </source>
</reference>
<evidence type="ECO:0000256" key="2">
    <source>
        <dbReference type="SAM" id="Phobius"/>
    </source>
</evidence>
<keyword evidence="2" id="KW-1133">Transmembrane helix</keyword>
<feature type="signal peptide" evidence="3">
    <location>
        <begin position="1"/>
        <end position="28"/>
    </location>
</feature>
<dbReference type="RefSeq" id="WP_165332172.1">
    <property type="nucleotide sequence ID" value="NZ_JAAKZW010000042.1"/>
</dbReference>
<evidence type="ECO:0000256" key="3">
    <source>
        <dbReference type="SAM" id="SignalP"/>
    </source>
</evidence>
<sequence>MTRPYALIVAAVVGLLITLTGPPTTARAADNGTWAVFPTPPEGSDKRTREYFAHEADPGGEIEDSVTIANTSDEALTFRVFATDAINTPQGGAFALLPVEREPTDVGTWMLLGKNDAARDTTLTVEAHQRVDIPFRLKVPADATPGDHIGGIVALNTKVESIRKKDKVQVGVQRSVGARMYLRVSGPLAPDLAVESVSVDRAAPLIPWVSDAKATVRYVLVNRGNVRLRPTIQLSAEGLFGRDVLTQRPRALKLELLPGQRVEFTEPWAGSPQLDWVTVKAKAGAFDEPKVAQTTRETSFLAVPWPALGALFTLALLVWVGRRIRRAGGPRALWRRLRSRLRGTPKSADSRDTDEEWTSAAPPTLTR</sequence>
<evidence type="ECO:0000313" key="5">
    <source>
        <dbReference type="EMBL" id="NGO76679.1"/>
    </source>
</evidence>
<dbReference type="InterPro" id="IPR010317">
    <property type="entry name" value="WxLIP_PGBD"/>
</dbReference>
<dbReference type="Pfam" id="PF06030">
    <property type="entry name" value="WxLIP_PGBD"/>
    <property type="match status" value="1"/>
</dbReference>
<dbReference type="Proteomes" id="UP000481109">
    <property type="component" value="Unassembled WGS sequence"/>
</dbReference>
<keyword evidence="2" id="KW-0472">Membrane</keyword>
<dbReference type="EMBL" id="JAAKZW010000042">
    <property type="protein sequence ID" value="NGO76679.1"/>
    <property type="molecule type" value="Genomic_DNA"/>
</dbReference>
<evidence type="ECO:0000256" key="1">
    <source>
        <dbReference type="SAM" id="MobiDB-lite"/>
    </source>
</evidence>
<feature type="chain" id="PRO_5026150296" evidence="3">
    <location>
        <begin position="29"/>
        <end position="367"/>
    </location>
</feature>
<organism evidence="5 6">
    <name type="scientific">Streptomyces mesophilus</name>
    <dbReference type="NCBI Taxonomy" id="1775132"/>
    <lineage>
        <taxon>Bacteria</taxon>
        <taxon>Bacillati</taxon>
        <taxon>Actinomycetota</taxon>
        <taxon>Actinomycetes</taxon>
        <taxon>Kitasatosporales</taxon>
        <taxon>Streptomycetaceae</taxon>
        <taxon>Streptomyces</taxon>
    </lineage>
</organism>
<keyword evidence="2" id="KW-0812">Transmembrane</keyword>
<dbReference type="AlphaFoldDB" id="A0A6G4XGK4"/>
<protein>
    <submittedName>
        <fullName evidence="5">DUF916 domain-containing protein</fullName>
    </submittedName>
</protein>
<evidence type="ECO:0000313" key="6">
    <source>
        <dbReference type="Proteomes" id="UP000481109"/>
    </source>
</evidence>
<feature type="region of interest" description="Disordered" evidence="1">
    <location>
        <begin position="344"/>
        <end position="367"/>
    </location>
</feature>
<accession>A0A6G4XGK4</accession>
<keyword evidence="3" id="KW-0732">Signal</keyword>